<proteinExistence type="predicted"/>
<reference evidence="1" key="1">
    <citation type="submission" date="2019-06" db="EMBL/GenBank/DDBJ databases">
        <authorList>
            <person name="Zheng W."/>
        </authorList>
    </citation>
    <scope>NUCLEOTIDE SEQUENCE</scope>
    <source>
        <strain evidence="1">QDHG01</strain>
    </source>
</reference>
<dbReference type="AlphaFoldDB" id="A0A8J8P1W1"/>
<keyword evidence="2" id="KW-1185">Reference proteome</keyword>
<accession>A0A8J8P1W1</accession>
<gene>
    <name evidence="1" type="ORF">FGO68_gene16397</name>
</gene>
<evidence type="ECO:0000313" key="1">
    <source>
        <dbReference type="EMBL" id="TNV84495.1"/>
    </source>
</evidence>
<dbReference type="Proteomes" id="UP000785679">
    <property type="component" value="Unassembled WGS sequence"/>
</dbReference>
<evidence type="ECO:0000313" key="2">
    <source>
        <dbReference type="Proteomes" id="UP000785679"/>
    </source>
</evidence>
<dbReference type="EMBL" id="RRYP01002711">
    <property type="protein sequence ID" value="TNV84495.1"/>
    <property type="molecule type" value="Genomic_DNA"/>
</dbReference>
<protein>
    <submittedName>
        <fullName evidence="1">Uncharacterized protein</fullName>
    </submittedName>
</protein>
<name>A0A8J8P1W1_HALGN</name>
<organism evidence="1 2">
    <name type="scientific">Halteria grandinella</name>
    <dbReference type="NCBI Taxonomy" id="5974"/>
    <lineage>
        <taxon>Eukaryota</taxon>
        <taxon>Sar</taxon>
        <taxon>Alveolata</taxon>
        <taxon>Ciliophora</taxon>
        <taxon>Intramacronucleata</taxon>
        <taxon>Spirotrichea</taxon>
        <taxon>Stichotrichia</taxon>
        <taxon>Sporadotrichida</taxon>
        <taxon>Halteriidae</taxon>
        <taxon>Halteria</taxon>
    </lineage>
</organism>
<sequence length="168" mass="19265">MISDTNQISTHLPFLIDSLMVNFFKFCIFQNSMLPTNSCLQNSSALTFLNQFCIILKKFPVFKLSNLRVFVFSRIYLIIAKAHSGQISYICFSFIDYFYVGTICSMIGGLEIQILWNPLMICIRFINQKSFSENNDHLKLAAFLGNIKGTSIELMFVRNDILIISSLN</sequence>
<comment type="caution">
    <text evidence="1">The sequence shown here is derived from an EMBL/GenBank/DDBJ whole genome shotgun (WGS) entry which is preliminary data.</text>
</comment>